<evidence type="ECO:0000256" key="4">
    <source>
        <dbReference type="ARBA" id="ARBA00022989"/>
    </source>
</evidence>
<dbReference type="PANTHER" id="PTHR33885:SF3">
    <property type="entry name" value="PHAGE SHOCK PROTEIN C"/>
    <property type="match status" value="1"/>
</dbReference>
<keyword evidence="3 6" id="KW-0812">Transmembrane</keyword>
<organism evidence="8 9">
    <name type="scientific">Candidatus Woykebacteria bacterium RIFCSPHIGHO2_02_FULL_43_16b</name>
    <dbReference type="NCBI Taxonomy" id="1802601"/>
    <lineage>
        <taxon>Bacteria</taxon>
        <taxon>Candidatus Woykeibacteriota</taxon>
    </lineage>
</organism>
<comment type="subcellular location">
    <subcellularLocation>
        <location evidence="1">Cell membrane</location>
        <topology evidence="1">Single-pass membrane protein</topology>
    </subcellularLocation>
</comment>
<keyword evidence="5 6" id="KW-0472">Membrane</keyword>
<sequence>MLYRSKTNRIWAGVFGGLGEYLNVDPTILRLAWLIITVFTGFVLGLITYLLALLVIPEPK</sequence>
<feature type="domain" description="Phage shock protein PspC N-terminal" evidence="7">
    <location>
        <begin position="2"/>
        <end position="58"/>
    </location>
</feature>
<accession>A0A1G1WM56</accession>
<evidence type="ECO:0000313" key="8">
    <source>
        <dbReference type="EMBL" id="OGY28753.1"/>
    </source>
</evidence>
<evidence type="ECO:0000256" key="2">
    <source>
        <dbReference type="ARBA" id="ARBA00022475"/>
    </source>
</evidence>
<evidence type="ECO:0000256" key="6">
    <source>
        <dbReference type="SAM" id="Phobius"/>
    </source>
</evidence>
<dbReference type="InterPro" id="IPR007168">
    <property type="entry name" value="Phageshock_PspC_N"/>
</dbReference>
<evidence type="ECO:0000256" key="3">
    <source>
        <dbReference type="ARBA" id="ARBA00022692"/>
    </source>
</evidence>
<dbReference type="AlphaFoldDB" id="A0A1G1WM56"/>
<evidence type="ECO:0000259" key="7">
    <source>
        <dbReference type="Pfam" id="PF04024"/>
    </source>
</evidence>
<dbReference type="InterPro" id="IPR052027">
    <property type="entry name" value="PspC"/>
</dbReference>
<dbReference type="GO" id="GO:0005886">
    <property type="term" value="C:plasma membrane"/>
    <property type="evidence" value="ECO:0007669"/>
    <property type="project" value="UniProtKB-SubCell"/>
</dbReference>
<dbReference type="EMBL" id="MHCX01000045">
    <property type="protein sequence ID" value="OGY28753.1"/>
    <property type="molecule type" value="Genomic_DNA"/>
</dbReference>
<evidence type="ECO:0000256" key="1">
    <source>
        <dbReference type="ARBA" id="ARBA00004162"/>
    </source>
</evidence>
<protein>
    <recommendedName>
        <fullName evidence="7">Phage shock protein PspC N-terminal domain-containing protein</fullName>
    </recommendedName>
</protein>
<dbReference type="PANTHER" id="PTHR33885">
    <property type="entry name" value="PHAGE SHOCK PROTEIN C"/>
    <property type="match status" value="1"/>
</dbReference>
<dbReference type="Pfam" id="PF04024">
    <property type="entry name" value="PspC"/>
    <property type="match status" value="1"/>
</dbReference>
<reference evidence="8 9" key="1">
    <citation type="journal article" date="2016" name="Nat. Commun.">
        <title>Thousands of microbial genomes shed light on interconnected biogeochemical processes in an aquifer system.</title>
        <authorList>
            <person name="Anantharaman K."/>
            <person name="Brown C.T."/>
            <person name="Hug L.A."/>
            <person name="Sharon I."/>
            <person name="Castelle C.J."/>
            <person name="Probst A.J."/>
            <person name="Thomas B.C."/>
            <person name="Singh A."/>
            <person name="Wilkins M.J."/>
            <person name="Karaoz U."/>
            <person name="Brodie E.L."/>
            <person name="Williams K.H."/>
            <person name="Hubbard S.S."/>
            <person name="Banfield J.F."/>
        </authorList>
    </citation>
    <scope>NUCLEOTIDE SEQUENCE [LARGE SCALE GENOMIC DNA]</scope>
</reference>
<comment type="caution">
    <text evidence="8">The sequence shown here is derived from an EMBL/GenBank/DDBJ whole genome shotgun (WGS) entry which is preliminary data.</text>
</comment>
<keyword evidence="4 6" id="KW-1133">Transmembrane helix</keyword>
<evidence type="ECO:0000256" key="5">
    <source>
        <dbReference type="ARBA" id="ARBA00023136"/>
    </source>
</evidence>
<keyword evidence="2" id="KW-1003">Cell membrane</keyword>
<evidence type="ECO:0000313" key="9">
    <source>
        <dbReference type="Proteomes" id="UP000177821"/>
    </source>
</evidence>
<proteinExistence type="predicted"/>
<gene>
    <name evidence="8" type="ORF">A3J50_01290</name>
</gene>
<name>A0A1G1WM56_9BACT</name>
<dbReference type="Proteomes" id="UP000177821">
    <property type="component" value="Unassembled WGS sequence"/>
</dbReference>
<feature type="transmembrane region" description="Helical" evidence="6">
    <location>
        <begin position="31"/>
        <end position="56"/>
    </location>
</feature>